<dbReference type="Pfam" id="PF01555">
    <property type="entry name" value="N6_N4_Mtase"/>
    <property type="match status" value="1"/>
</dbReference>
<evidence type="ECO:0000256" key="5">
    <source>
        <dbReference type="SAM" id="MobiDB-lite"/>
    </source>
</evidence>
<evidence type="ECO:0000313" key="7">
    <source>
        <dbReference type="EMBL" id="NKZ14970.1"/>
    </source>
</evidence>
<sequence>MTTPYYRDDYITLYHGDAQEFTEWLTADVLVTDPPYGRRWRSGSGLTNADGHGQPRRCHGGIAGDRDTGTRDAALAAWGPRPGIVFGDLLVAQPRNAVQCLIYAKAADAGIRGARGGFRRDVEAIYLTGPWPSAVGGRTSVLTSRSWVAGPSSPAYRYGHPHAKPLDLLEQLLLFAPPGVVADPFAGSGTTLVAARNQGRGAIGVELDERHCETAARRLDQMCLQLDFPHLSGTPELLSHNDIRHAQEV</sequence>
<dbReference type="EMBL" id="JAAXPJ010000015">
    <property type="protein sequence ID" value="NKZ14970.1"/>
    <property type="molecule type" value="Genomic_DNA"/>
</dbReference>
<dbReference type="InterPro" id="IPR002052">
    <property type="entry name" value="DNA_methylase_N6_adenine_CS"/>
</dbReference>
<accession>A0A7X6MU46</accession>
<dbReference type="InterPro" id="IPR001091">
    <property type="entry name" value="RM_Methyltransferase"/>
</dbReference>
<dbReference type="SUPFAM" id="SSF53335">
    <property type="entry name" value="S-adenosyl-L-methionine-dependent methyltransferases"/>
    <property type="match status" value="1"/>
</dbReference>
<dbReference type="Gene3D" id="3.40.50.150">
    <property type="entry name" value="Vaccinia Virus protein VP39"/>
    <property type="match status" value="1"/>
</dbReference>
<dbReference type="Proteomes" id="UP000518188">
    <property type="component" value="Unassembled WGS sequence"/>
</dbReference>
<evidence type="ECO:0000259" key="6">
    <source>
        <dbReference type="Pfam" id="PF01555"/>
    </source>
</evidence>
<organism evidence="7 8">
    <name type="scientific">Mycolicibacterium septicum DSM 44393</name>
    <dbReference type="NCBI Taxonomy" id="1341646"/>
    <lineage>
        <taxon>Bacteria</taxon>
        <taxon>Bacillati</taxon>
        <taxon>Actinomycetota</taxon>
        <taxon>Actinomycetes</taxon>
        <taxon>Mycobacteriales</taxon>
        <taxon>Mycobacteriaceae</taxon>
        <taxon>Mycolicibacterium</taxon>
    </lineage>
</organism>
<keyword evidence="2 7" id="KW-0489">Methyltransferase</keyword>
<reference evidence="7 8" key="1">
    <citation type="submission" date="2020-04" db="EMBL/GenBank/DDBJ databases">
        <title>MicrobeNet Type strains.</title>
        <authorList>
            <person name="Nicholson A.C."/>
        </authorList>
    </citation>
    <scope>NUCLEOTIDE SEQUENCE [LARGE SCALE GENOMIC DNA]</scope>
    <source>
        <strain evidence="7 8">ATCC 700731</strain>
    </source>
</reference>
<dbReference type="PROSITE" id="PS00092">
    <property type="entry name" value="N6_MTASE"/>
    <property type="match status" value="1"/>
</dbReference>
<comment type="similarity">
    <text evidence="1 4">Belongs to the N(4)/N(6)-methyltransferase family.</text>
</comment>
<gene>
    <name evidence="7" type="ORF">HGA11_28770</name>
</gene>
<name>A0A7X6MU46_9MYCO</name>
<dbReference type="GO" id="GO:0008170">
    <property type="term" value="F:N-methyltransferase activity"/>
    <property type="evidence" value="ECO:0007669"/>
    <property type="project" value="InterPro"/>
</dbReference>
<feature type="domain" description="DNA methylase N-4/N-6" evidence="6">
    <location>
        <begin position="157"/>
        <end position="216"/>
    </location>
</feature>
<dbReference type="RefSeq" id="WP_065053548.1">
    <property type="nucleotide sequence ID" value="NZ_JAAXPJ010000015.1"/>
</dbReference>
<protein>
    <recommendedName>
        <fullName evidence="4">Methyltransferase</fullName>
        <ecNumber evidence="4">2.1.1.-</ecNumber>
    </recommendedName>
</protein>
<proteinExistence type="inferred from homology"/>
<evidence type="ECO:0000256" key="1">
    <source>
        <dbReference type="ARBA" id="ARBA00006594"/>
    </source>
</evidence>
<dbReference type="InterPro" id="IPR002941">
    <property type="entry name" value="DNA_methylase_N4/N6"/>
</dbReference>
<keyword evidence="3 7" id="KW-0808">Transferase</keyword>
<dbReference type="PRINTS" id="PR00508">
    <property type="entry name" value="S21N4MTFRASE"/>
</dbReference>
<evidence type="ECO:0000313" key="8">
    <source>
        <dbReference type="Proteomes" id="UP000518188"/>
    </source>
</evidence>
<feature type="region of interest" description="Disordered" evidence="5">
    <location>
        <begin position="41"/>
        <end position="65"/>
    </location>
</feature>
<evidence type="ECO:0000256" key="4">
    <source>
        <dbReference type="RuleBase" id="RU362026"/>
    </source>
</evidence>
<dbReference type="InterPro" id="IPR029063">
    <property type="entry name" value="SAM-dependent_MTases_sf"/>
</dbReference>
<dbReference type="GO" id="GO:0003677">
    <property type="term" value="F:DNA binding"/>
    <property type="evidence" value="ECO:0007669"/>
    <property type="project" value="InterPro"/>
</dbReference>
<evidence type="ECO:0000256" key="2">
    <source>
        <dbReference type="ARBA" id="ARBA00022603"/>
    </source>
</evidence>
<comment type="caution">
    <text evidence="7">The sequence shown here is derived from an EMBL/GenBank/DDBJ whole genome shotgun (WGS) entry which is preliminary data.</text>
</comment>
<evidence type="ECO:0000256" key="3">
    <source>
        <dbReference type="ARBA" id="ARBA00022679"/>
    </source>
</evidence>
<dbReference type="GO" id="GO:0032259">
    <property type="term" value="P:methylation"/>
    <property type="evidence" value="ECO:0007669"/>
    <property type="project" value="UniProtKB-KW"/>
</dbReference>
<dbReference type="AlphaFoldDB" id="A0A7X6MU46"/>
<dbReference type="EC" id="2.1.1.-" evidence="4"/>